<reference evidence="2" key="1">
    <citation type="submission" date="2017-04" db="EMBL/GenBank/DDBJ databases">
        <title>Complete Genome Sequences of Twelve Strains of a Stable Defined Moderately Diverse Mouse Microbiota 2 (sDMDMm2).</title>
        <authorList>
            <person name="Uchimura Y."/>
            <person name="Wyss M."/>
            <person name="Brugiroux S."/>
            <person name="Limenitakis J.P."/>
            <person name="Stecher B."/>
            <person name="McCoy K.D."/>
            <person name="Macpherson A.J."/>
        </authorList>
    </citation>
    <scope>NUCLEOTIDE SEQUENCE</scope>
    <source>
        <strain evidence="2">YL58</strain>
    </source>
</reference>
<evidence type="ECO:0000313" key="2">
    <source>
        <dbReference type="EMBL" id="ANU77723.1"/>
    </source>
</evidence>
<proteinExistence type="predicted"/>
<keyword evidence="3" id="KW-1185">Reference proteome</keyword>
<evidence type="ECO:0000256" key="1">
    <source>
        <dbReference type="SAM" id="Phobius"/>
    </source>
</evidence>
<evidence type="ECO:0000313" key="3">
    <source>
        <dbReference type="Proteomes" id="UP000092574"/>
    </source>
</evidence>
<dbReference type="OrthoDB" id="1976865at2"/>
<organism evidence="2 3">
    <name type="scientific">Blautia pseudococcoides</name>
    <dbReference type="NCBI Taxonomy" id="1796616"/>
    <lineage>
        <taxon>Bacteria</taxon>
        <taxon>Bacillati</taxon>
        <taxon>Bacillota</taxon>
        <taxon>Clostridia</taxon>
        <taxon>Lachnospirales</taxon>
        <taxon>Lachnospiraceae</taxon>
        <taxon>Blautia</taxon>
    </lineage>
</organism>
<keyword evidence="1" id="KW-0812">Transmembrane</keyword>
<dbReference type="Proteomes" id="UP000092574">
    <property type="component" value="Chromosome"/>
</dbReference>
<dbReference type="AlphaFoldDB" id="A0A1C7IFU1"/>
<dbReference type="EMBL" id="CP015405">
    <property type="protein sequence ID" value="ANU77723.1"/>
    <property type="molecule type" value="Genomic_DNA"/>
</dbReference>
<keyword evidence="1" id="KW-1133">Transmembrane helix</keyword>
<protein>
    <recommendedName>
        <fullName evidence="4">LPXTG-motif cell wall-anchored protein</fullName>
    </recommendedName>
</protein>
<evidence type="ECO:0008006" key="4">
    <source>
        <dbReference type="Google" id="ProtNLM"/>
    </source>
</evidence>
<gene>
    <name evidence="2" type="ORF">A4V09_19430</name>
</gene>
<feature type="transmembrane region" description="Helical" evidence="1">
    <location>
        <begin position="227"/>
        <end position="246"/>
    </location>
</feature>
<accession>A0A1C7IFU1</accession>
<keyword evidence="1" id="KW-0472">Membrane</keyword>
<dbReference type="KEGG" id="byl:A4V09_19430"/>
<sequence>MVGIEKGYELFSSKTLKAGGVGMKRKAAAAIAAAVLITLASAATALAAPSIVGSIDMPQVSASRGSVTLEGVVPEKYEEEVRNVIVSIDAANVDSTLNDVFAGLSLADLNIPIIRMDSQIEVEAADLKEFKFLSPVMELSIADAVPTEENPVEVTFTVNNLTDNIEVFVLHFCEKHSWELLRTEKLSDNQIKSAFHSASPVVLVYREKDAKIGVTDVRSPKTGDDGVMWAALGAVGMLGIGGVAVWKGRRNSI</sequence>
<dbReference type="NCBIfam" id="TIGR01167">
    <property type="entry name" value="LPXTG_anchor"/>
    <property type="match status" value="1"/>
</dbReference>
<dbReference type="STRING" id="1796616.A4V09_19430"/>
<name>A0A1C7IFU1_9FIRM</name>